<feature type="transmembrane region" description="Helical" evidence="7">
    <location>
        <begin position="39"/>
        <end position="58"/>
    </location>
</feature>
<evidence type="ECO:0000256" key="3">
    <source>
        <dbReference type="ARBA" id="ARBA00022692"/>
    </source>
</evidence>
<comment type="subcellular location">
    <subcellularLocation>
        <location evidence="1">Membrane</location>
        <topology evidence="1">Multi-pass membrane protein</topology>
    </subcellularLocation>
</comment>
<dbReference type="GO" id="GO:1902600">
    <property type="term" value="P:proton transmembrane transport"/>
    <property type="evidence" value="ECO:0007669"/>
    <property type="project" value="InterPro"/>
</dbReference>
<keyword evidence="3 7" id="KW-0812">Transmembrane</keyword>
<dbReference type="RefSeq" id="WP_184938907.1">
    <property type="nucleotide sequence ID" value="NZ_JACHJV010000001.1"/>
</dbReference>
<feature type="transmembrane region" description="Helical" evidence="7">
    <location>
        <begin position="102"/>
        <end position="125"/>
    </location>
</feature>
<evidence type="ECO:0000259" key="8">
    <source>
        <dbReference type="Pfam" id="PF00999"/>
    </source>
</evidence>
<keyword evidence="6 7" id="KW-0472">Membrane</keyword>
<sequence length="417" mass="42949">MSIAEFAAGTGRVVLALLAVFLVSFVGRVVSRRLRQPTVVAEIALGLAIGPILISLGSRQTLLPTETVGWLRYVGHVGLVLFLIGVAHELRRTKVPARGQLIGWTTAGALVVPLLAGCGFAVAVLADPALRGTAPTVALVLVLAVSLSVTAVPVLARILEEQELIDTPVGKLSMTVAMIIDVVGWLLLAIALGLAAGGTGDVPRLVAVVAAGLLVMLCFGRLLRTAAVTAFRDRFGPLTAVLIGTAGLVGSWAFQKEGLTEIFGALLVGLAIPADGWHGVASMATRIGRLLVPVFFVVTGISVFTGQFGATPWFTIVLAPVLGIIGKVGGGYLGARLGGAPASDAARVGILVNTRGLTELVVLQAGYSAGVITAPVFLSLVIMALVTTAMTGPCYALLERRAAYHWNVAALAVEGIK</sequence>
<evidence type="ECO:0000256" key="5">
    <source>
        <dbReference type="ARBA" id="ARBA00023065"/>
    </source>
</evidence>
<dbReference type="AlphaFoldDB" id="A0A7W7R693"/>
<dbReference type="GO" id="GO:0015297">
    <property type="term" value="F:antiporter activity"/>
    <property type="evidence" value="ECO:0007669"/>
    <property type="project" value="InterPro"/>
</dbReference>
<evidence type="ECO:0000256" key="2">
    <source>
        <dbReference type="ARBA" id="ARBA00022448"/>
    </source>
</evidence>
<feature type="domain" description="Cation/H+ exchanger transmembrane" evidence="8">
    <location>
        <begin position="22"/>
        <end position="392"/>
    </location>
</feature>
<evidence type="ECO:0000256" key="7">
    <source>
        <dbReference type="SAM" id="Phobius"/>
    </source>
</evidence>
<proteinExistence type="predicted"/>
<evidence type="ECO:0000313" key="9">
    <source>
        <dbReference type="EMBL" id="MBB4926124.1"/>
    </source>
</evidence>
<dbReference type="Gene3D" id="1.20.1530.20">
    <property type="match status" value="1"/>
</dbReference>
<dbReference type="Proteomes" id="UP000540506">
    <property type="component" value="Unassembled WGS sequence"/>
</dbReference>
<feature type="transmembrane region" description="Helical" evidence="7">
    <location>
        <begin position="70"/>
        <end position="90"/>
    </location>
</feature>
<comment type="caution">
    <text evidence="9">The sequence shown here is derived from an EMBL/GenBank/DDBJ whole genome shotgun (WGS) entry which is preliminary data.</text>
</comment>
<evidence type="ECO:0000313" key="10">
    <source>
        <dbReference type="Proteomes" id="UP000540506"/>
    </source>
</evidence>
<gene>
    <name evidence="9" type="ORF">FHR34_005117</name>
</gene>
<feature type="transmembrane region" description="Helical" evidence="7">
    <location>
        <begin position="137"/>
        <end position="156"/>
    </location>
</feature>
<feature type="transmembrane region" description="Helical" evidence="7">
    <location>
        <begin position="376"/>
        <end position="398"/>
    </location>
</feature>
<dbReference type="EMBL" id="JACHJV010000001">
    <property type="protein sequence ID" value="MBB4926124.1"/>
    <property type="molecule type" value="Genomic_DNA"/>
</dbReference>
<keyword evidence="5" id="KW-0406">Ion transport</keyword>
<reference evidence="9 10" key="1">
    <citation type="submission" date="2020-08" db="EMBL/GenBank/DDBJ databases">
        <title>Sequencing the genomes of 1000 actinobacteria strains.</title>
        <authorList>
            <person name="Klenk H.-P."/>
        </authorList>
    </citation>
    <scope>NUCLEOTIDE SEQUENCE [LARGE SCALE GENOMIC DNA]</scope>
    <source>
        <strain evidence="9 10">DSM 41654</strain>
    </source>
</reference>
<feature type="transmembrane region" description="Helical" evidence="7">
    <location>
        <begin position="290"/>
        <end position="310"/>
    </location>
</feature>
<dbReference type="PANTHER" id="PTHR32468:SF0">
    <property type="entry name" value="K(+)_H(+) ANTIPORTER 1"/>
    <property type="match status" value="1"/>
</dbReference>
<feature type="transmembrane region" description="Helical" evidence="7">
    <location>
        <begin position="6"/>
        <end position="27"/>
    </location>
</feature>
<dbReference type="PANTHER" id="PTHR32468">
    <property type="entry name" value="CATION/H + ANTIPORTER"/>
    <property type="match status" value="1"/>
</dbReference>
<evidence type="ECO:0000256" key="4">
    <source>
        <dbReference type="ARBA" id="ARBA00022989"/>
    </source>
</evidence>
<keyword evidence="10" id="KW-1185">Reference proteome</keyword>
<feature type="transmembrane region" description="Helical" evidence="7">
    <location>
        <begin position="202"/>
        <end position="223"/>
    </location>
</feature>
<dbReference type="InterPro" id="IPR006153">
    <property type="entry name" value="Cation/H_exchanger_TM"/>
</dbReference>
<keyword evidence="4 7" id="KW-1133">Transmembrane helix</keyword>
<evidence type="ECO:0000256" key="6">
    <source>
        <dbReference type="ARBA" id="ARBA00023136"/>
    </source>
</evidence>
<feature type="transmembrane region" description="Helical" evidence="7">
    <location>
        <begin position="235"/>
        <end position="254"/>
    </location>
</feature>
<dbReference type="GO" id="GO:0016020">
    <property type="term" value="C:membrane"/>
    <property type="evidence" value="ECO:0007669"/>
    <property type="project" value="UniProtKB-SubCell"/>
</dbReference>
<feature type="transmembrane region" description="Helical" evidence="7">
    <location>
        <begin position="176"/>
        <end position="196"/>
    </location>
</feature>
<dbReference type="InterPro" id="IPR050794">
    <property type="entry name" value="CPA2_transporter"/>
</dbReference>
<feature type="transmembrane region" description="Helical" evidence="7">
    <location>
        <begin position="260"/>
        <end position="278"/>
    </location>
</feature>
<name>A0A7W7R693_KITKI</name>
<keyword evidence="2" id="KW-0813">Transport</keyword>
<protein>
    <submittedName>
        <fullName evidence="9">Kef-type K+ transport system membrane component KefB</fullName>
    </submittedName>
</protein>
<accession>A0A7W7R693</accession>
<dbReference type="InterPro" id="IPR038770">
    <property type="entry name" value="Na+/solute_symporter_sf"/>
</dbReference>
<evidence type="ECO:0000256" key="1">
    <source>
        <dbReference type="ARBA" id="ARBA00004141"/>
    </source>
</evidence>
<organism evidence="9 10">
    <name type="scientific">Kitasatospora kifunensis</name>
    <name type="common">Streptomyces kifunensis</name>
    <dbReference type="NCBI Taxonomy" id="58351"/>
    <lineage>
        <taxon>Bacteria</taxon>
        <taxon>Bacillati</taxon>
        <taxon>Actinomycetota</taxon>
        <taxon>Actinomycetes</taxon>
        <taxon>Kitasatosporales</taxon>
        <taxon>Streptomycetaceae</taxon>
        <taxon>Kitasatospora</taxon>
    </lineage>
</organism>
<dbReference type="Pfam" id="PF00999">
    <property type="entry name" value="Na_H_Exchanger"/>
    <property type="match status" value="1"/>
</dbReference>